<keyword evidence="7" id="KW-1185">Reference proteome</keyword>
<keyword evidence="3" id="KW-0862">Zinc</keyword>
<evidence type="ECO:0000256" key="2">
    <source>
        <dbReference type="ARBA" id="ARBA00022771"/>
    </source>
</evidence>
<evidence type="ECO:0000256" key="4">
    <source>
        <dbReference type="PROSITE-ProRule" id="PRU00175"/>
    </source>
</evidence>
<dbReference type="PROSITE" id="PS00518">
    <property type="entry name" value="ZF_RING_1"/>
    <property type="match status" value="1"/>
</dbReference>
<evidence type="ECO:0000256" key="3">
    <source>
        <dbReference type="ARBA" id="ARBA00022833"/>
    </source>
</evidence>
<sequence>MASSGPTCAFCMSNLNQMQDPRKLPCDHIFCLDCLKSDFGTDGTSTKCPICGALHEDLDMDELEAVDDNSDKQGSVSKYPPISCSRNCNNNALFFCGECSAKLCEDHKEVSI</sequence>
<dbReference type="InterPro" id="IPR013083">
    <property type="entry name" value="Znf_RING/FYVE/PHD"/>
</dbReference>
<dbReference type="PROSITE" id="PS50089">
    <property type="entry name" value="ZF_RING_2"/>
    <property type="match status" value="1"/>
</dbReference>
<organism evidence="6 7">
    <name type="scientific">Bugula neritina</name>
    <name type="common">Brown bryozoan</name>
    <name type="synonym">Sertularia neritina</name>
    <dbReference type="NCBI Taxonomy" id="10212"/>
    <lineage>
        <taxon>Eukaryota</taxon>
        <taxon>Metazoa</taxon>
        <taxon>Spiralia</taxon>
        <taxon>Lophotrochozoa</taxon>
        <taxon>Bryozoa</taxon>
        <taxon>Gymnolaemata</taxon>
        <taxon>Cheilostomatida</taxon>
        <taxon>Flustrina</taxon>
        <taxon>Buguloidea</taxon>
        <taxon>Bugulidae</taxon>
        <taxon>Bugula</taxon>
    </lineage>
</organism>
<dbReference type="EMBL" id="VXIV02002841">
    <property type="protein sequence ID" value="KAF6022531.1"/>
    <property type="molecule type" value="Genomic_DNA"/>
</dbReference>
<dbReference type="SMART" id="SM00184">
    <property type="entry name" value="RING"/>
    <property type="match status" value="1"/>
</dbReference>
<feature type="domain" description="RING-type" evidence="5">
    <location>
        <begin position="8"/>
        <end position="51"/>
    </location>
</feature>
<comment type="caution">
    <text evidence="6">The sequence shown here is derived from an EMBL/GenBank/DDBJ whole genome shotgun (WGS) entry which is preliminary data.</text>
</comment>
<proteinExistence type="predicted"/>
<name>A0A7J7JA80_BUGNE</name>
<dbReference type="OrthoDB" id="111250at2759"/>
<keyword evidence="1" id="KW-0479">Metal-binding</keyword>
<dbReference type="Gene3D" id="3.30.40.10">
    <property type="entry name" value="Zinc/RING finger domain, C3HC4 (zinc finger)"/>
    <property type="match status" value="1"/>
</dbReference>
<evidence type="ECO:0000313" key="7">
    <source>
        <dbReference type="Proteomes" id="UP000593567"/>
    </source>
</evidence>
<evidence type="ECO:0000256" key="1">
    <source>
        <dbReference type="ARBA" id="ARBA00022723"/>
    </source>
</evidence>
<dbReference type="Pfam" id="PF13639">
    <property type="entry name" value="zf-RING_2"/>
    <property type="match status" value="1"/>
</dbReference>
<gene>
    <name evidence="6" type="ORF">EB796_019166</name>
</gene>
<dbReference type="Proteomes" id="UP000593567">
    <property type="component" value="Unassembled WGS sequence"/>
</dbReference>
<protein>
    <recommendedName>
        <fullName evidence="5">RING-type domain-containing protein</fullName>
    </recommendedName>
</protein>
<accession>A0A7J7JA80</accession>
<dbReference type="InterPro" id="IPR001841">
    <property type="entry name" value="Znf_RING"/>
</dbReference>
<dbReference type="AlphaFoldDB" id="A0A7J7JA80"/>
<keyword evidence="2 4" id="KW-0863">Zinc-finger</keyword>
<dbReference type="SUPFAM" id="SSF57850">
    <property type="entry name" value="RING/U-box"/>
    <property type="match status" value="1"/>
</dbReference>
<reference evidence="6" key="1">
    <citation type="submission" date="2020-06" db="EMBL/GenBank/DDBJ databases">
        <title>Draft genome of Bugula neritina, a colonial animal packing powerful symbionts and potential medicines.</title>
        <authorList>
            <person name="Rayko M."/>
        </authorList>
    </citation>
    <scope>NUCLEOTIDE SEQUENCE [LARGE SCALE GENOMIC DNA]</scope>
    <source>
        <strain evidence="6">Kwan_BN1</strain>
    </source>
</reference>
<evidence type="ECO:0000313" key="6">
    <source>
        <dbReference type="EMBL" id="KAF6022531.1"/>
    </source>
</evidence>
<evidence type="ECO:0000259" key="5">
    <source>
        <dbReference type="PROSITE" id="PS50089"/>
    </source>
</evidence>
<dbReference type="GO" id="GO:0008270">
    <property type="term" value="F:zinc ion binding"/>
    <property type="evidence" value="ECO:0007669"/>
    <property type="project" value="UniProtKB-KW"/>
</dbReference>
<dbReference type="InterPro" id="IPR017907">
    <property type="entry name" value="Znf_RING_CS"/>
</dbReference>